<dbReference type="AlphaFoldDB" id="A0A368KDA8"/>
<dbReference type="Proteomes" id="UP000252387">
    <property type="component" value="Unassembled WGS sequence"/>
</dbReference>
<dbReference type="OrthoDB" id="9801692at2"/>
<dbReference type="GO" id="GO:0008168">
    <property type="term" value="F:methyltransferase activity"/>
    <property type="evidence" value="ECO:0007669"/>
    <property type="project" value="UniProtKB-KW"/>
</dbReference>
<protein>
    <submittedName>
        <fullName evidence="3">Methyltransferase</fullName>
    </submittedName>
</protein>
<dbReference type="PIRSF" id="PIRSF031679">
    <property type="entry name" value="Mtase_Alr7345_prd"/>
    <property type="match status" value="1"/>
</dbReference>
<evidence type="ECO:0000313" key="3">
    <source>
        <dbReference type="EMBL" id="RCS29904.1"/>
    </source>
</evidence>
<proteinExistence type="predicted"/>
<feature type="chain" id="PRO_5016976811" evidence="2">
    <location>
        <begin position="19"/>
        <end position="254"/>
    </location>
</feature>
<comment type="caution">
    <text evidence="3">The sequence shown here is derived from an EMBL/GenBank/DDBJ whole genome shotgun (WGS) entry which is preliminary data.</text>
</comment>
<feature type="compositionally biased region" description="Basic and acidic residues" evidence="1">
    <location>
        <begin position="33"/>
        <end position="48"/>
    </location>
</feature>
<organism evidence="3 4">
    <name type="scientific">Rhodanobacter denitrificans</name>
    <dbReference type="NCBI Taxonomy" id="666685"/>
    <lineage>
        <taxon>Bacteria</taxon>
        <taxon>Pseudomonadati</taxon>
        <taxon>Pseudomonadota</taxon>
        <taxon>Gammaproteobacteria</taxon>
        <taxon>Lysobacterales</taxon>
        <taxon>Rhodanobacteraceae</taxon>
        <taxon>Rhodanobacter</taxon>
    </lineage>
</organism>
<dbReference type="InterPro" id="IPR016980">
    <property type="entry name" value="S-AdoMet-dep_MeTrfase_Alr7345"/>
</dbReference>
<keyword evidence="3" id="KW-0808">Transferase</keyword>
<dbReference type="SUPFAM" id="SSF53335">
    <property type="entry name" value="S-adenosyl-L-methionine-dependent methyltransferases"/>
    <property type="match status" value="1"/>
</dbReference>
<dbReference type="Pfam" id="PF01135">
    <property type="entry name" value="PCMT"/>
    <property type="match status" value="1"/>
</dbReference>
<reference evidence="3 4" key="1">
    <citation type="submission" date="2018-05" db="EMBL/GenBank/DDBJ databases">
        <title>Draft genome sequence of Rhodanobacter denitrificans Yn1 isolated from gold copper mine.</title>
        <authorList>
            <person name="Yang N."/>
            <person name="Mazhar H.S."/>
            <person name="Rensing C."/>
        </authorList>
    </citation>
    <scope>NUCLEOTIDE SEQUENCE [LARGE SCALE GENOMIC DNA]</scope>
    <source>
        <strain evidence="3 4">Yn1</strain>
    </source>
</reference>
<dbReference type="CDD" id="cd02440">
    <property type="entry name" value="AdoMet_MTases"/>
    <property type="match status" value="1"/>
</dbReference>
<evidence type="ECO:0000313" key="4">
    <source>
        <dbReference type="Proteomes" id="UP000252387"/>
    </source>
</evidence>
<gene>
    <name evidence="3" type="ORF">DEO45_07435</name>
</gene>
<accession>A0A368KDA8</accession>
<dbReference type="InterPro" id="IPR029063">
    <property type="entry name" value="SAM-dependent_MTases_sf"/>
</dbReference>
<dbReference type="RefSeq" id="WP_114342044.1">
    <property type="nucleotide sequence ID" value="NZ_QFWQ01000005.1"/>
</dbReference>
<dbReference type="EMBL" id="QFWQ01000005">
    <property type="protein sequence ID" value="RCS29904.1"/>
    <property type="molecule type" value="Genomic_DNA"/>
</dbReference>
<feature type="region of interest" description="Disordered" evidence="1">
    <location>
        <begin position="20"/>
        <end position="48"/>
    </location>
</feature>
<sequence>MRQTVLAVLLALVLPAAAASPPHEGAVPSAVRKALDDPARQSDKADDARRKVAEVITFAEVAPGRKVLELVPGSGYWTRVFSAVVGPQGHVYTVWPHEMDKYSAKSLANWQGLVATPHYANVSLLQQPAAQLSVPEPVDVVFTAQNYHDYHDPFMGPVDMGSFDKQVYDALKPGGVFVVIDHVAPAGSGLADTDTLHRIDPATVKKEVEAAGFVFDGESHALRNPADPHDVKVFDKSIRGHTDQFIYRFRKPAK</sequence>
<name>A0A368KDA8_9GAMM</name>
<evidence type="ECO:0000256" key="2">
    <source>
        <dbReference type="SAM" id="SignalP"/>
    </source>
</evidence>
<keyword evidence="3" id="KW-0489">Methyltransferase</keyword>
<keyword evidence="2" id="KW-0732">Signal</keyword>
<evidence type="ECO:0000256" key="1">
    <source>
        <dbReference type="SAM" id="MobiDB-lite"/>
    </source>
</evidence>
<keyword evidence="4" id="KW-1185">Reference proteome</keyword>
<feature type="signal peptide" evidence="2">
    <location>
        <begin position="1"/>
        <end position="18"/>
    </location>
</feature>
<dbReference type="GO" id="GO:0032259">
    <property type="term" value="P:methylation"/>
    <property type="evidence" value="ECO:0007669"/>
    <property type="project" value="UniProtKB-KW"/>
</dbReference>
<dbReference type="Gene3D" id="3.40.50.150">
    <property type="entry name" value="Vaccinia Virus protein VP39"/>
    <property type="match status" value="1"/>
</dbReference>